<gene>
    <name evidence="3" type="ORF">FJV41_03215</name>
</gene>
<accession>A0A540X9X0</accession>
<reference evidence="3 4" key="1">
    <citation type="submission" date="2019-06" db="EMBL/GenBank/DDBJ databases">
        <authorList>
            <person name="Livingstone P."/>
            <person name="Whitworth D."/>
        </authorList>
    </citation>
    <scope>NUCLEOTIDE SEQUENCE [LARGE SCALE GENOMIC DNA]</scope>
    <source>
        <strain evidence="3 4">AM401</strain>
    </source>
</reference>
<keyword evidence="4" id="KW-1185">Reference proteome</keyword>
<dbReference type="GO" id="GO:0003824">
    <property type="term" value="F:catalytic activity"/>
    <property type="evidence" value="ECO:0007669"/>
    <property type="project" value="InterPro"/>
</dbReference>
<dbReference type="Proteomes" id="UP000315369">
    <property type="component" value="Unassembled WGS sequence"/>
</dbReference>
<evidence type="ECO:0000313" key="3">
    <source>
        <dbReference type="EMBL" id="TQF17464.1"/>
    </source>
</evidence>
<comment type="similarity">
    <text evidence="1">Belongs to the amidase family.</text>
</comment>
<name>A0A540X9X0_9BACT</name>
<dbReference type="PANTHER" id="PTHR11895:SF7">
    <property type="entry name" value="GLUTAMYL-TRNA(GLN) AMIDOTRANSFERASE SUBUNIT A, MITOCHONDRIAL"/>
    <property type="match status" value="1"/>
</dbReference>
<dbReference type="InterPro" id="IPR000120">
    <property type="entry name" value="Amidase"/>
</dbReference>
<dbReference type="PANTHER" id="PTHR11895">
    <property type="entry name" value="TRANSAMIDASE"/>
    <property type="match status" value="1"/>
</dbReference>
<proteinExistence type="inferred from homology"/>
<evidence type="ECO:0000256" key="1">
    <source>
        <dbReference type="ARBA" id="ARBA00009199"/>
    </source>
</evidence>
<dbReference type="InterPro" id="IPR020556">
    <property type="entry name" value="Amidase_CS"/>
</dbReference>
<dbReference type="PROSITE" id="PS00571">
    <property type="entry name" value="AMIDASES"/>
    <property type="match status" value="1"/>
</dbReference>
<dbReference type="Pfam" id="PF01425">
    <property type="entry name" value="Amidase"/>
    <property type="match status" value="1"/>
</dbReference>
<feature type="domain" description="Amidase" evidence="2">
    <location>
        <begin position="27"/>
        <end position="455"/>
    </location>
</feature>
<protein>
    <submittedName>
        <fullName evidence="3">Amidase</fullName>
    </submittedName>
</protein>
<dbReference type="OrthoDB" id="9811471at2"/>
<dbReference type="InterPro" id="IPR036928">
    <property type="entry name" value="AS_sf"/>
</dbReference>
<dbReference type="InterPro" id="IPR023631">
    <property type="entry name" value="Amidase_dom"/>
</dbReference>
<evidence type="ECO:0000259" key="2">
    <source>
        <dbReference type="Pfam" id="PF01425"/>
    </source>
</evidence>
<dbReference type="EMBL" id="VIFM01000007">
    <property type="protein sequence ID" value="TQF17464.1"/>
    <property type="molecule type" value="Genomic_DNA"/>
</dbReference>
<organism evidence="3 4">
    <name type="scientific">Myxococcus llanfairpwllgwyngyllgogerychwyrndrobwllllantysiliogogogochensis</name>
    <dbReference type="NCBI Taxonomy" id="2590453"/>
    <lineage>
        <taxon>Bacteria</taxon>
        <taxon>Pseudomonadati</taxon>
        <taxon>Myxococcota</taxon>
        <taxon>Myxococcia</taxon>
        <taxon>Myxococcales</taxon>
        <taxon>Cystobacterineae</taxon>
        <taxon>Myxococcaceae</taxon>
        <taxon>Myxococcus</taxon>
    </lineage>
</organism>
<evidence type="ECO:0000313" key="4">
    <source>
        <dbReference type="Proteomes" id="UP000315369"/>
    </source>
</evidence>
<comment type="caution">
    <text evidence="3">The sequence shown here is derived from an EMBL/GenBank/DDBJ whole genome shotgun (WGS) entry which is preliminary data.</text>
</comment>
<dbReference type="Gene3D" id="3.90.1300.10">
    <property type="entry name" value="Amidase signature (AS) domain"/>
    <property type="match status" value="1"/>
</dbReference>
<dbReference type="SUPFAM" id="SSF75304">
    <property type="entry name" value="Amidase signature (AS) enzymes"/>
    <property type="match status" value="1"/>
</dbReference>
<dbReference type="AlphaFoldDB" id="A0A540X9X0"/>
<dbReference type="RefSeq" id="WP_141640906.1">
    <property type="nucleotide sequence ID" value="NZ_VIFM01000007.1"/>
</dbReference>
<sequence length="481" mass="50682">MHLDDYTRYDAMGLAELVRRKEVTPTELTQAALAAIARVNPKLNAVIDVREADARAAVQKGLPQGPFTGVPFLIKDLALHAAGVPTDLGSRLTRGLMLPFDSVLMERFRRTGVVLLGRTNTPEFGNNATTEPVLHGPTRNPWDLGRSSGGSSGGSAAAVAAGIVPVAHGNDGGGSLRVPAALCGVFGLKPTRGRNSVGPNSGEAINGLGVEHVVTRSVRDSAAMLDATHGPAVGDPHFAPPPERPYLNEVRREPGRLRIAISRRPASGGPVSPDNVAAVEDAAKLCASLGHDLVEAAPVYDDAALVEAMVTVWSSTNAALAGMLGGALGRPVGPDTLEATTWAAVQHGRSLKATDLQAALGVFNQVSRAVGAFYVDHDLLLTPTAAVPPYPLGAMDSNKPMSAGEWYRHVFSMIPFTALYNVTGQPAMSVPLHWNAQELPIGVQFVSRFADEATLFRLAGQLEEARPWSVRRPPVHAARDA</sequence>